<keyword evidence="3" id="KW-1185">Reference proteome</keyword>
<dbReference type="RefSeq" id="WP_116465778.1">
    <property type="nucleotide sequence ID" value="NZ_FQWL01000005.1"/>
</dbReference>
<gene>
    <name evidence="2" type="ORF">SAMN04488116_2846</name>
</gene>
<keyword evidence="1" id="KW-0732">Signal</keyword>
<dbReference type="OrthoDB" id="9809066at2"/>
<feature type="chain" id="PRO_5012025177" description="Neuromedin U" evidence="1">
    <location>
        <begin position="22"/>
        <end position="268"/>
    </location>
</feature>
<evidence type="ECO:0000256" key="1">
    <source>
        <dbReference type="SAM" id="SignalP"/>
    </source>
</evidence>
<evidence type="ECO:0000313" key="3">
    <source>
        <dbReference type="Proteomes" id="UP000184532"/>
    </source>
</evidence>
<dbReference type="Proteomes" id="UP000184532">
    <property type="component" value="Unassembled WGS sequence"/>
</dbReference>
<protein>
    <recommendedName>
        <fullName evidence="4">Neuromedin U</fullName>
    </recommendedName>
</protein>
<dbReference type="AlphaFoldDB" id="A0A1M5NK68"/>
<dbReference type="EMBL" id="FQWL01000005">
    <property type="protein sequence ID" value="SHG89940.1"/>
    <property type="molecule type" value="Genomic_DNA"/>
</dbReference>
<evidence type="ECO:0008006" key="4">
    <source>
        <dbReference type="Google" id="ProtNLM"/>
    </source>
</evidence>
<evidence type="ECO:0000313" key="2">
    <source>
        <dbReference type="EMBL" id="SHG89940.1"/>
    </source>
</evidence>
<sequence>MKKIKPIVFLLLCLYLGCSKGFGQLTEEDLAKIAQDPIANIISVPFQNNTTFGVGPFDRTMNVTNIQPVIPVADGKIITRVILPIVNQPNVFTESGNFNGIGDVNLSVFYTKKGKISWGIGPVFNLPTAGENLGLKEWGVGPSIVGVIKPSNWVIGMLINNVWSLESDNSAFTIQPFINYNLPNGYYLSTSPKVVAKWEANSDNRWTIPMGIGFGKLVKPKGFLPFNVQVGADYLIESPELTGGDWTFKVSFTALIPKAIFQKKSNTE</sequence>
<accession>A0A1M5NK68</accession>
<feature type="signal peptide" evidence="1">
    <location>
        <begin position="1"/>
        <end position="21"/>
    </location>
</feature>
<proteinExistence type="predicted"/>
<dbReference type="STRING" id="570519.SAMN04488116_2846"/>
<reference evidence="3" key="1">
    <citation type="submission" date="2016-11" db="EMBL/GenBank/DDBJ databases">
        <authorList>
            <person name="Varghese N."/>
            <person name="Submissions S."/>
        </authorList>
    </citation>
    <scope>NUCLEOTIDE SEQUENCE [LARGE SCALE GENOMIC DNA]</scope>
    <source>
        <strain evidence="3">DSM 22638</strain>
    </source>
</reference>
<organism evidence="2 3">
    <name type="scientific">Flagellimonas flava</name>
    <dbReference type="NCBI Taxonomy" id="570519"/>
    <lineage>
        <taxon>Bacteria</taxon>
        <taxon>Pseudomonadati</taxon>
        <taxon>Bacteroidota</taxon>
        <taxon>Flavobacteriia</taxon>
        <taxon>Flavobacteriales</taxon>
        <taxon>Flavobacteriaceae</taxon>
        <taxon>Flagellimonas</taxon>
    </lineage>
</organism>
<name>A0A1M5NK68_9FLAO</name>